<protein>
    <recommendedName>
        <fullName evidence="3">C-type lectin domain-containing protein</fullName>
    </recommendedName>
</protein>
<dbReference type="OrthoDB" id="10252017at2759"/>
<dbReference type="Proteomes" id="UP000271974">
    <property type="component" value="Unassembled WGS sequence"/>
</dbReference>
<feature type="transmembrane region" description="Helical" evidence="2">
    <location>
        <begin position="502"/>
        <end position="529"/>
    </location>
</feature>
<dbReference type="Gene3D" id="3.10.100.10">
    <property type="entry name" value="Mannose-Binding Protein A, subunit A"/>
    <property type="match status" value="1"/>
</dbReference>
<keyword evidence="5" id="KW-1185">Reference proteome</keyword>
<proteinExistence type="predicted"/>
<dbReference type="InterPro" id="IPR000742">
    <property type="entry name" value="EGF"/>
</dbReference>
<dbReference type="InterPro" id="IPR042635">
    <property type="entry name" value="MEGF10/SREC1/2-like"/>
</dbReference>
<accession>A0A3S1C8P1</accession>
<evidence type="ECO:0000313" key="5">
    <source>
        <dbReference type="Proteomes" id="UP000271974"/>
    </source>
</evidence>
<dbReference type="InterPro" id="IPR016187">
    <property type="entry name" value="CTDL_fold"/>
</dbReference>
<feature type="domain" description="C-type lectin" evidence="3">
    <location>
        <begin position="79"/>
        <end position="199"/>
    </location>
</feature>
<dbReference type="PROSITE" id="PS50041">
    <property type="entry name" value="C_TYPE_LECTIN_2"/>
    <property type="match status" value="1"/>
</dbReference>
<dbReference type="SUPFAM" id="SSF56436">
    <property type="entry name" value="C-type lectin-like"/>
    <property type="match status" value="1"/>
</dbReference>
<feature type="non-terminal residue" evidence="4">
    <location>
        <position position="1"/>
    </location>
</feature>
<evidence type="ECO:0000256" key="1">
    <source>
        <dbReference type="ARBA" id="ARBA00022536"/>
    </source>
</evidence>
<dbReference type="PANTHER" id="PTHR24043:SF8">
    <property type="entry name" value="EGF-LIKE DOMAIN-CONTAINING PROTEIN"/>
    <property type="match status" value="1"/>
</dbReference>
<keyword evidence="2" id="KW-0472">Membrane</keyword>
<dbReference type="SMART" id="SM00034">
    <property type="entry name" value="CLECT"/>
    <property type="match status" value="1"/>
</dbReference>
<name>A0A3S1C8P1_ELYCH</name>
<evidence type="ECO:0000256" key="2">
    <source>
        <dbReference type="SAM" id="Phobius"/>
    </source>
</evidence>
<sequence length="560" mass="61437">KSSIELFLWHRLCLNSFNQGYRIIIKCRNLKLDEFKAMIYRTSFLNLVPFYCFLFVFDHEGVTVKGTAVCLYGWTPSGNSPTCMQAYVSEKKTWTDAQASCRKRDGDLVTHTDGPKLKAIKNMLGDDQFNVWIGLSDTDTEDVFLWSDTGEQFTPPNWDINEPDNFDENQHCVIAKYNDAKEVVFADEACETSYGYICEIKEECRPGKHGEQCDQNCNVQCKGGSNPCEKRTARCTLGCDNGYLGSTCGTQCPAKKYGRGCMATCSLKCAGAGDCNHVNGRCTEGCKDGYAGDTCEDCAPGKYGKLCTEKCPVNCKGQDNPCDRDTGHCSQGCDAGYVGELCDNKCPKKKYGAGCMGTCSPYCKGQGDCNHVSGKCTNGCEDGYRGDKCDMVCRNKTYGAGCVKSCSPHCGGPWADCNNVNGMCTEECQDGYLGDYCDKKCDVGYFGANCSEICSEFCRGSDNACSNVNGTCTNGCENQRTGDFCEDNLEESDIINFKIAIFYFYIPSLLLITIGFAFIIYIGLFLGVFGSKKAHEDMEANASNMTENVSTAEHDGAQKQ</sequence>
<keyword evidence="2" id="KW-0812">Transmembrane</keyword>
<keyword evidence="2" id="KW-1133">Transmembrane helix</keyword>
<dbReference type="Gene3D" id="2.170.300.10">
    <property type="entry name" value="Tie2 ligand-binding domain superfamily"/>
    <property type="match status" value="1"/>
</dbReference>
<dbReference type="PANTHER" id="PTHR24043">
    <property type="entry name" value="SCAVENGER RECEPTOR CLASS F"/>
    <property type="match status" value="1"/>
</dbReference>
<evidence type="ECO:0000259" key="3">
    <source>
        <dbReference type="PROSITE" id="PS50041"/>
    </source>
</evidence>
<dbReference type="InterPro" id="IPR001304">
    <property type="entry name" value="C-type_lectin-like"/>
</dbReference>
<dbReference type="CDD" id="cd00037">
    <property type="entry name" value="CLECT"/>
    <property type="match status" value="1"/>
</dbReference>
<dbReference type="SMART" id="SM00181">
    <property type="entry name" value="EGF"/>
    <property type="match status" value="6"/>
</dbReference>
<organism evidence="4 5">
    <name type="scientific">Elysia chlorotica</name>
    <name type="common">Eastern emerald elysia</name>
    <name type="synonym">Sea slug</name>
    <dbReference type="NCBI Taxonomy" id="188477"/>
    <lineage>
        <taxon>Eukaryota</taxon>
        <taxon>Metazoa</taxon>
        <taxon>Spiralia</taxon>
        <taxon>Lophotrochozoa</taxon>
        <taxon>Mollusca</taxon>
        <taxon>Gastropoda</taxon>
        <taxon>Heterobranchia</taxon>
        <taxon>Euthyneura</taxon>
        <taxon>Panpulmonata</taxon>
        <taxon>Sacoglossa</taxon>
        <taxon>Placobranchoidea</taxon>
        <taxon>Plakobranchidae</taxon>
        <taxon>Elysia</taxon>
    </lineage>
</organism>
<comment type="caution">
    <text evidence="4">The sequence shown here is derived from an EMBL/GenBank/DDBJ whole genome shotgun (WGS) entry which is preliminary data.</text>
</comment>
<dbReference type="EMBL" id="RQTK01000152">
    <property type="protein sequence ID" value="RUS86038.1"/>
    <property type="molecule type" value="Genomic_DNA"/>
</dbReference>
<dbReference type="InterPro" id="IPR016186">
    <property type="entry name" value="C-type_lectin-like/link_sf"/>
</dbReference>
<evidence type="ECO:0000313" key="4">
    <source>
        <dbReference type="EMBL" id="RUS86038.1"/>
    </source>
</evidence>
<dbReference type="GO" id="GO:0005044">
    <property type="term" value="F:scavenger receptor activity"/>
    <property type="evidence" value="ECO:0007669"/>
    <property type="project" value="InterPro"/>
</dbReference>
<gene>
    <name evidence="4" type="ORF">EGW08_006192</name>
</gene>
<reference evidence="4 5" key="1">
    <citation type="submission" date="2019-01" db="EMBL/GenBank/DDBJ databases">
        <title>A draft genome assembly of the solar-powered sea slug Elysia chlorotica.</title>
        <authorList>
            <person name="Cai H."/>
            <person name="Li Q."/>
            <person name="Fang X."/>
            <person name="Li J."/>
            <person name="Curtis N.E."/>
            <person name="Altenburger A."/>
            <person name="Shibata T."/>
            <person name="Feng M."/>
            <person name="Maeda T."/>
            <person name="Schwartz J.A."/>
            <person name="Shigenobu S."/>
            <person name="Lundholm N."/>
            <person name="Nishiyama T."/>
            <person name="Yang H."/>
            <person name="Hasebe M."/>
            <person name="Li S."/>
            <person name="Pierce S.K."/>
            <person name="Wang J."/>
        </authorList>
    </citation>
    <scope>NUCLEOTIDE SEQUENCE [LARGE SCALE GENOMIC DNA]</scope>
    <source>
        <strain evidence="4">EC2010</strain>
        <tissue evidence="4">Whole organism of an adult</tissue>
    </source>
</reference>
<dbReference type="AlphaFoldDB" id="A0A3S1C8P1"/>
<dbReference type="Pfam" id="PF00059">
    <property type="entry name" value="Lectin_C"/>
    <property type="match status" value="1"/>
</dbReference>
<keyword evidence="1" id="KW-0245">EGF-like domain</keyword>